<dbReference type="AlphaFoldDB" id="A0A3G3MIK6"/>
<feature type="transmembrane region" description="Helical" evidence="5">
    <location>
        <begin position="116"/>
        <end position="140"/>
    </location>
</feature>
<name>A0A3G3MIK6_9FLOR</name>
<evidence type="ECO:0000256" key="5">
    <source>
        <dbReference type="SAM" id="Phobius"/>
    </source>
</evidence>
<keyword evidence="6" id="KW-0496">Mitochondrion</keyword>
<accession>A0A3G3MIK6</accession>
<keyword evidence="3 5" id="KW-1133">Transmembrane helix</keyword>
<gene>
    <name evidence="6" type="primary">secY</name>
</gene>
<keyword evidence="2 5" id="KW-0812">Transmembrane</keyword>
<feature type="transmembrane region" description="Helical" evidence="5">
    <location>
        <begin position="160"/>
        <end position="183"/>
    </location>
</feature>
<organism evidence="6">
    <name type="scientific">Rhodogorgon sp</name>
    <dbReference type="NCBI Taxonomy" id="2485824"/>
    <lineage>
        <taxon>Eukaryota</taxon>
        <taxon>Rhodophyta</taxon>
        <taxon>Florideophyceae</taxon>
        <taxon>Corallinophycidae</taxon>
        <taxon>Rhodogorgonales</taxon>
        <taxon>Rhodogorgonaceae</taxon>
        <taxon>Rhodogorgon</taxon>
    </lineage>
</organism>
<evidence type="ECO:0000313" key="6">
    <source>
        <dbReference type="EMBL" id="AYR06683.1"/>
    </source>
</evidence>
<feature type="transmembrane region" description="Helical" evidence="5">
    <location>
        <begin position="21"/>
        <end position="52"/>
    </location>
</feature>
<sequence>MKYMIQNKSPFLIYTEELLMRIIYILISYVICLLIFFKYINFIFLFEVYPFIVISYKKFISTQVTDLLNTVWLLIFFMSSIFTFPLTSYHISFFLLPSWYSYQFELFEKLIYGTYFFSFFFFFLFHFKILPEILSFLSYWEMKDSGSLLKIEIEARILLYVKWILNISFIFSYTISTLGFLLLSSIYLIKTSNFYYFLQTKKKVMIFFTVFIMFIFLPPDFFSQITLIFFIIFFYEVLFIIVCIRFYQLNFYN</sequence>
<protein>
    <submittedName>
        <fullName evidence="6">Preprotein translocase subunit SecY</fullName>
    </submittedName>
</protein>
<feature type="transmembrane region" description="Helical" evidence="5">
    <location>
        <begin position="227"/>
        <end position="247"/>
    </location>
</feature>
<evidence type="ECO:0000256" key="2">
    <source>
        <dbReference type="ARBA" id="ARBA00022692"/>
    </source>
</evidence>
<feature type="transmembrane region" description="Helical" evidence="5">
    <location>
        <begin position="72"/>
        <end position="96"/>
    </location>
</feature>
<dbReference type="InterPro" id="IPR002033">
    <property type="entry name" value="TatC"/>
</dbReference>
<keyword evidence="4 5" id="KW-0472">Membrane</keyword>
<evidence type="ECO:0000256" key="3">
    <source>
        <dbReference type="ARBA" id="ARBA00022989"/>
    </source>
</evidence>
<comment type="subcellular location">
    <subcellularLocation>
        <location evidence="1">Membrane</location>
        <topology evidence="1">Multi-pass membrane protein</topology>
    </subcellularLocation>
</comment>
<dbReference type="Pfam" id="PF00902">
    <property type="entry name" value="TatC"/>
    <property type="match status" value="1"/>
</dbReference>
<evidence type="ECO:0000256" key="4">
    <source>
        <dbReference type="ARBA" id="ARBA00023136"/>
    </source>
</evidence>
<dbReference type="GO" id="GO:0016020">
    <property type="term" value="C:membrane"/>
    <property type="evidence" value="ECO:0007669"/>
    <property type="project" value="UniProtKB-SubCell"/>
</dbReference>
<proteinExistence type="predicted"/>
<dbReference type="EMBL" id="MH281625">
    <property type="protein sequence ID" value="AYR06683.1"/>
    <property type="molecule type" value="Genomic_DNA"/>
</dbReference>
<feature type="transmembrane region" description="Helical" evidence="5">
    <location>
        <begin position="204"/>
        <end position="221"/>
    </location>
</feature>
<geneLocation type="mitochondrion" evidence="6"/>
<reference evidence="6" key="1">
    <citation type="journal article" date="2018" name="Genome Biol. Evol.">
        <title>Mitochondrial and Plastid Genomes from Coralline Red Algae Provide Insights into the Incongruent Evolutionary Histories of Organelles.</title>
        <authorList>
            <person name="Lee J."/>
            <person name="Song H.J."/>
            <person name="In Park S."/>
            <person name="Lee Y.M."/>
            <person name="Jeong S.Y."/>
            <person name="Oh Cho T."/>
            <person name="Kim J.H."/>
            <person name="Choi H.G."/>
            <person name="Choi C.G."/>
            <person name="Nelson W.A."/>
            <person name="Fredericq S."/>
            <person name="Bhattacharya D."/>
            <person name="Su Yoon H."/>
        </authorList>
    </citation>
    <scope>NUCLEOTIDE SEQUENCE</scope>
</reference>
<evidence type="ECO:0000256" key="1">
    <source>
        <dbReference type="ARBA" id="ARBA00004141"/>
    </source>
</evidence>